<dbReference type="RefSeq" id="WP_184019965.1">
    <property type="nucleotide sequence ID" value="NZ_JACIJC010000005.1"/>
</dbReference>
<evidence type="ECO:0000313" key="3">
    <source>
        <dbReference type="EMBL" id="MBB5686952.1"/>
    </source>
</evidence>
<proteinExistence type="predicted"/>
<name>A0A7W9AK57_9SPHN</name>
<comment type="caution">
    <text evidence="3">The sequence shown here is derived from an EMBL/GenBank/DDBJ whole genome shotgun (WGS) entry which is preliminary data.</text>
</comment>
<feature type="transmembrane region" description="Helical" evidence="2">
    <location>
        <begin position="146"/>
        <end position="168"/>
    </location>
</feature>
<keyword evidence="2" id="KW-1133">Transmembrane helix</keyword>
<feature type="transmembrane region" description="Helical" evidence="2">
    <location>
        <begin position="188"/>
        <end position="209"/>
    </location>
</feature>
<evidence type="ECO:0000256" key="1">
    <source>
        <dbReference type="SAM" id="MobiDB-lite"/>
    </source>
</evidence>
<feature type="transmembrane region" description="Helical" evidence="2">
    <location>
        <begin position="12"/>
        <end position="32"/>
    </location>
</feature>
<protein>
    <recommendedName>
        <fullName evidence="5">DUF4173 domain-containing protein</fullName>
    </recommendedName>
</protein>
<feature type="transmembrane region" description="Helical" evidence="2">
    <location>
        <begin position="313"/>
        <end position="333"/>
    </location>
</feature>
<keyword evidence="4" id="KW-1185">Reference proteome</keyword>
<feature type="transmembrane region" description="Helical" evidence="2">
    <location>
        <begin position="62"/>
        <end position="78"/>
    </location>
</feature>
<dbReference type="InterPro" id="IPR025291">
    <property type="entry name" value="DUF4153"/>
</dbReference>
<dbReference type="Pfam" id="PF13687">
    <property type="entry name" value="DUF4153"/>
    <property type="match status" value="1"/>
</dbReference>
<reference evidence="3 4" key="1">
    <citation type="submission" date="2020-08" db="EMBL/GenBank/DDBJ databases">
        <title>Genomic Encyclopedia of Type Strains, Phase IV (KMG-IV): sequencing the most valuable type-strain genomes for metagenomic binning, comparative biology and taxonomic classification.</title>
        <authorList>
            <person name="Goeker M."/>
        </authorList>
    </citation>
    <scope>NUCLEOTIDE SEQUENCE [LARGE SCALE GENOMIC DNA]</scope>
    <source>
        <strain evidence="3 4">DSM 25079</strain>
    </source>
</reference>
<feature type="transmembrane region" description="Helical" evidence="2">
    <location>
        <begin position="345"/>
        <end position="366"/>
    </location>
</feature>
<sequence length="527" mass="57362">MADATLRRGRYSYVLKFAAAAALGVAADWLFLSQWFGANLGYFALMLVAAVAWLRPSARQDWGGLAGLCGACCFALVLVENPSLLAAALYWCALAFAVLSPRTAQFDHALRWIVRLMIHGALIPVGPPVDLQLWLKAKRRTPRWGVARFIPVVALPLIGSLVFLALFASANPLIGDAIGRLDIGLLTAIFSLPRLAIWAFAFVICWAMLRPLTTRALKRPAERGAAMVIPGVTIASVTLSLAMFNALFALQNGLDIAFLWSGAALPEGVTLAGYAHRGAYPLIATALLAGLFVLVTMRPGSSTAASGAIRRLVYIWTAQNVFLVASSILRTLDYIEAYSLTRLRIAALIWMGLVALGLILICIRLWRSKSDAWLINANFAAALIVLSVCSVVDLGRMAAAWNVRHASEAGGSGTALDLCYLNALGPSALLPLLELEGRTQNAELRARLEWSRNAMMDRMDRHLADWHSWTWRDARRFAQAERIIAEEKLPRYRAGPRRCNGMALPPPPLTTTVEPATSTPLTAEPTR</sequence>
<feature type="transmembrane region" description="Helical" evidence="2">
    <location>
        <begin position="84"/>
        <end position="101"/>
    </location>
</feature>
<accession>A0A7W9AK57</accession>
<keyword evidence="2" id="KW-0812">Transmembrane</keyword>
<evidence type="ECO:0000256" key="2">
    <source>
        <dbReference type="SAM" id="Phobius"/>
    </source>
</evidence>
<organism evidence="3 4">
    <name type="scientific">Sphingobium boeckii</name>
    <dbReference type="NCBI Taxonomy" id="1082345"/>
    <lineage>
        <taxon>Bacteria</taxon>
        <taxon>Pseudomonadati</taxon>
        <taxon>Pseudomonadota</taxon>
        <taxon>Alphaproteobacteria</taxon>
        <taxon>Sphingomonadales</taxon>
        <taxon>Sphingomonadaceae</taxon>
        <taxon>Sphingobium</taxon>
    </lineage>
</organism>
<gene>
    <name evidence="3" type="ORF">FHS49_002980</name>
</gene>
<dbReference type="AlphaFoldDB" id="A0A7W9AK57"/>
<feature type="transmembrane region" description="Helical" evidence="2">
    <location>
        <begin position="229"/>
        <end position="250"/>
    </location>
</feature>
<evidence type="ECO:0000313" key="4">
    <source>
        <dbReference type="Proteomes" id="UP000549617"/>
    </source>
</evidence>
<feature type="transmembrane region" description="Helical" evidence="2">
    <location>
        <begin position="38"/>
        <end position="55"/>
    </location>
</feature>
<dbReference type="EMBL" id="JACIJC010000005">
    <property type="protein sequence ID" value="MBB5686952.1"/>
    <property type="molecule type" value="Genomic_DNA"/>
</dbReference>
<feature type="transmembrane region" description="Helical" evidence="2">
    <location>
        <begin position="282"/>
        <end position="301"/>
    </location>
</feature>
<dbReference type="Proteomes" id="UP000549617">
    <property type="component" value="Unassembled WGS sequence"/>
</dbReference>
<feature type="region of interest" description="Disordered" evidence="1">
    <location>
        <begin position="497"/>
        <end position="527"/>
    </location>
</feature>
<keyword evidence="2" id="KW-0472">Membrane</keyword>
<feature type="transmembrane region" description="Helical" evidence="2">
    <location>
        <begin position="372"/>
        <end position="394"/>
    </location>
</feature>
<evidence type="ECO:0008006" key="5">
    <source>
        <dbReference type="Google" id="ProtNLM"/>
    </source>
</evidence>